<dbReference type="PANTHER" id="PTHR42784">
    <property type="entry name" value="PYRANOSE 2-OXIDASE"/>
    <property type="match status" value="1"/>
</dbReference>
<evidence type="ECO:0000256" key="5">
    <source>
        <dbReference type="ARBA" id="ARBA00023002"/>
    </source>
</evidence>
<evidence type="ECO:0000259" key="7">
    <source>
        <dbReference type="Pfam" id="PF05199"/>
    </source>
</evidence>
<comment type="cofactor">
    <cofactor evidence="1">
        <name>FAD</name>
        <dbReference type="ChEBI" id="CHEBI:57692"/>
    </cofactor>
</comment>
<name>A0ABW4M800_9HYPH</name>
<keyword evidence="3" id="KW-0285">Flavoprotein</keyword>
<dbReference type="PANTHER" id="PTHR42784:SF1">
    <property type="entry name" value="PYRANOSE 2-OXIDASE"/>
    <property type="match status" value="1"/>
</dbReference>
<dbReference type="InterPro" id="IPR051473">
    <property type="entry name" value="P2Ox-like"/>
</dbReference>
<keyword evidence="9" id="KW-1185">Reference proteome</keyword>
<proteinExistence type="inferred from homology"/>
<dbReference type="InterPro" id="IPR007867">
    <property type="entry name" value="GMC_OxRtase_C"/>
</dbReference>
<comment type="caution">
    <text evidence="8">The sequence shown here is derived from an EMBL/GenBank/DDBJ whole genome shotgun (WGS) entry which is preliminary data.</text>
</comment>
<gene>
    <name evidence="8" type="ORF">ACFSE1_18555</name>
</gene>
<evidence type="ECO:0000256" key="1">
    <source>
        <dbReference type="ARBA" id="ARBA00001974"/>
    </source>
</evidence>
<dbReference type="Pfam" id="PF01266">
    <property type="entry name" value="DAO"/>
    <property type="match status" value="1"/>
</dbReference>
<dbReference type="InterPro" id="IPR006076">
    <property type="entry name" value="FAD-dep_OxRdtase"/>
</dbReference>
<dbReference type="RefSeq" id="WP_377404825.1">
    <property type="nucleotide sequence ID" value="NZ_JBHUEQ010000039.1"/>
</dbReference>
<protein>
    <submittedName>
        <fullName evidence="8">FAD-dependent oxidoreductase</fullName>
    </submittedName>
</protein>
<dbReference type="Proteomes" id="UP001597322">
    <property type="component" value="Unassembled WGS sequence"/>
</dbReference>
<feature type="domain" description="FAD dependent oxidoreductase" evidence="6">
    <location>
        <begin position="14"/>
        <end position="213"/>
    </location>
</feature>
<dbReference type="Gene3D" id="3.50.50.60">
    <property type="entry name" value="FAD/NAD(P)-binding domain"/>
    <property type="match status" value="2"/>
</dbReference>
<evidence type="ECO:0000259" key="6">
    <source>
        <dbReference type="Pfam" id="PF01266"/>
    </source>
</evidence>
<accession>A0ABW4M800</accession>
<dbReference type="Pfam" id="PF05199">
    <property type="entry name" value="GMC_oxred_C"/>
    <property type="match status" value="1"/>
</dbReference>
<evidence type="ECO:0000313" key="8">
    <source>
        <dbReference type="EMBL" id="MFD1747475.1"/>
    </source>
</evidence>
<keyword evidence="5" id="KW-0560">Oxidoreductase</keyword>
<dbReference type="SUPFAM" id="SSF51905">
    <property type="entry name" value="FAD/NAD(P)-binding domain"/>
    <property type="match status" value="1"/>
</dbReference>
<evidence type="ECO:0000313" key="9">
    <source>
        <dbReference type="Proteomes" id="UP001597322"/>
    </source>
</evidence>
<evidence type="ECO:0000256" key="4">
    <source>
        <dbReference type="ARBA" id="ARBA00022827"/>
    </source>
</evidence>
<dbReference type="PRINTS" id="PR00411">
    <property type="entry name" value="PNDRDTASEI"/>
</dbReference>
<evidence type="ECO:0000256" key="2">
    <source>
        <dbReference type="ARBA" id="ARBA00010790"/>
    </source>
</evidence>
<sequence>MIANEWEGELPVADVCIVGAGPVGLSLAIRCQARGLSVLVLEAGGADPAQVRRGETRFTSPHHAPLEAVIASGLGGTSALWGGRCVPFDDIDFAQRDHVNFSNWPITHAELSAYYEEALRFLHCDPAVAGSPMLADDIAGDTSQEFWSAQPHVGLARRHQLERLDGLLILLGAQVIGLEADPQERRVTGVRLSFAGRERLVRGRCFVFAAGGLENARLLFALAQQQPRVCEAFLPALGRYYQGHLTGYLALIEFRSARLADFFAFQRTASSGIWRRRLQIAPDMQNELRLLNAAFWLDAISIADPAHGSGILSLAYLIARSTGFYRRVSTGFAASTASARKRNLKGHLVNLLRPGLPFQGIGRLGNYCLSVLQSRKGEGPDRQTLPNPRHRFLLRYHAEQVPNPHSRVTADAKAKLGHLPSLSVNYQVTDQDLDSVLRSHDLLDRWLRGRGLGRLIYLHPAAARRGAVLAQAFDGYHQIGLTRMAHAADEGVADANCRVFGLFNLYLAGSGLFATSGQANPTLPAVALALRLADHLASEA</sequence>
<dbReference type="EMBL" id="JBHUEQ010000039">
    <property type="protein sequence ID" value="MFD1747475.1"/>
    <property type="molecule type" value="Genomic_DNA"/>
</dbReference>
<feature type="domain" description="Glucose-methanol-choline oxidoreductase C-terminal" evidence="7">
    <location>
        <begin position="402"/>
        <end position="529"/>
    </location>
</feature>
<organism evidence="8 9">
    <name type="scientific">Rhizobium helianthi</name>
    <dbReference type="NCBI Taxonomy" id="1132695"/>
    <lineage>
        <taxon>Bacteria</taxon>
        <taxon>Pseudomonadati</taxon>
        <taxon>Pseudomonadota</taxon>
        <taxon>Alphaproteobacteria</taxon>
        <taxon>Hyphomicrobiales</taxon>
        <taxon>Rhizobiaceae</taxon>
        <taxon>Rhizobium/Agrobacterium group</taxon>
        <taxon>Rhizobium</taxon>
    </lineage>
</organism>
<keyword evidence="4" id="KW-0274">FAD</keyword>
<reference evidence="9" key="1">
    <citation type="journal article" date="2019" name="Int. J. Syst. Evol. Microbiol.">
        <title>The Global Catalogue of Microorganisms (GCM) 10K type strain sequencing project: providing services to taxonomists for standard genome sequencing and annotation.</title>
        <authorList>
            <consortium name="The Broad Institute Genomics Platform"/>
            <consortium name="The Broad Institute Genome Sequencing Center for Infectious Disease"/>
            <person name="Wu L."/>
            <person name="Ma J."/>
        </authorList>
    </citation>
    <scope>NUCLEOTIDE SEQUENCE [LARGE SCALE GENOMIC DNA]</scope>
    <source>
        <strain evidence="9">CG52</strain>
    </source>
</reference>
<dbReference type="InterPro" id="IPR036188">
    <property type="entry name" value="FAD/NAD-bd_sf"/>
</dbReference>
<comment type="similarity">
    <text evidence="2">Belongs to the GMC oxidoreductase family.</text>
</comment>
<evidence type="ECO:0000256" key="3">
    <source>
        <dbReference type="ARBA" id="ARBA00022630"/>
    </source>
</evidence>